<dbReference type="Pfam" id="PF08909">
    <property type="entry name" value="DUF1854"/>
    <property type="match status" value="1"/>
</dbReference>
<accession>A0A841SY44</accession>
<dbReference type="InterPro" id="IPR015005">
    <property type="entry name" value="DUF1854"/>
</dbReference>
<protein>
    <submittedName>
        <fullName evidence="2">DUF1854 domain-containing protein</fullName>
    </submittedName>
</protein>
<gene>
    <name evidence="2" type="ORF">H7B67_13340</name>
</gene>
<sequence length="168" mass="19009">MSSSMIGLARGWISPESIRFRKEEEGGMLTAAWGDRGGPVLVRRLFPLSDPNGSIWVGDRDGSEWGVLPTLEGLDPYSMAALSDELRLNPFLPRIERIVSIQRRFGDYSWTVETDSGEFRFLTGPLYESVTALANGERVVLDRNEQRYLLRDDSRIDSGSRKKLAKWL</sequence>
<evidence type="ECO:0000259" key="1">
    <source>
        <dbReference type="Pfam" id="PF08909"/>
    </source>
</evidence>
<evidence type="ECO:0000313" key="3">
    <source>
        <dbReference type="Proteomes" id="UP000535838"/>
    </source>
</evidence>
<name>A0A841SY44_9BACL</name>
<keyword evidence="3" id="KW-1185">Reference proteome</keyword>
<dbReference type="AlphaFoldDB" id="A0A841SY44"/>
<dbReference type="Proteomes" id="UP000535838">
    <property type="component" value="Unassembled WGS sequence"/>
</dbReference>
<organism evidence="2 3">
    <name type="scientific">Cohnella thailandensis</name>
    <dbReference type="NCBI Taxonomy" id="557557"/>
    <lineage>
        <taxon>Bacteria</taxon>
        <taxon>Bacillati</taxon>
        <taxon>Bacillota</taxon>
        <taxon>Bacilli</taxon>
        <taxon>Bacillales</taxon>
        <taxon>Paenibacillaceae</taxon>
        <taxon>Cohnella</taxon>
    </lineage>
</organism>
<dbReference type="RefSeq" id="WP_185120343.1">
    <property type="nucleotide sequence ID" value="NZ_JACJVQ010000011.1"/>
</dbReference>
<evidence type="ECO:0000313" key="2">
    <source>
        <dbReference type="EMBL" id="MBB6635098.1"/>
    </source>
</evidence>
<comment type="caution">
    <text evidence="2">The sequence shown here is derived from an EMBL/GenBank/DDBJ whole genome shotgun (WGS) entry which is preliminary data.</text>
</comment>
<reference evidence="2 3" key="1">
    <citation type="submission" date="2020-08" db="EMBL/GenBank/DDBJ databases">
        <title>Cohnella phylogeny.</title>
        <authorList>
            <person name="Dunlap C."/>
        </authorList>
    </citation>
    <scope>NUCLEOTIDE SEQUENCE [LARGE SCALE GENOMIC DNA]</scope>
    <source>
        <strain evidence="2 3">DSM 25241</strain>
    </source>
</reference>
<dbReference type="EMBL" id="JACJVQ010000011">
    <property type="protein sequence ID" value="MBB6635098.1"/>
    <property type="molecule type" value="Genomic_DNA"/>
</dbReference>
<proteinExistence type="predicted"/>
<feature type="domain" description="DUF1854" evidence="1">
    <location>
        <begin position="43"/>
        <end position="165"/>
    </location>
</feature>